<evidence type="ECO:0000259" key="2">
    <source>
        <dbReference type="Pfam" id="PF05233"/>
    </source>
</evidence>
<evidence type="ECO:0000313" key="5">
    <source>
        <dbReference type="Proteomes" id="UP001595444"/>
    </source>
</evidence>
<feature type="domain" description="PHB accumulation regulatory" evidence="2">
    <location>
        <begin position="73"/>
        <end position="111"/>
    </location>
</feature>
<feature type="region of interest" description="Disordered" evidence="1">
    <location>
        <begin position="148"/>
        <end position="179"/>
    </location>
</feature>
<protein>
    <submittedName>
        <fullName evidence="4">Polyhydroxyalkanoate synthesis repressor PhaR</fullName>
    </submittedName>
</protein>
<feature type="domain" description="PHA accumulation regulator DNA-binding N-terminal" evidence="3">
    <location>
        <begin position="9"/>
        <end position="67"/>
    </location>
</feature>
<proteinExistence type="predicted"/>
<dbReference type="RefSeq" id="WP_194213316.1">
    <property type="nucleotide sequence ID" value="NZ_CP061205.1"/>
</dbReference>
<dbReference type="Proteomes" id="UP001595444">
    <property type="component" value="Unassembled WGS sequence"/>
</dbReference>
<dbReference type="InterPro" id="IPR010134">
    <property type="entry name" value="PHA_reg_PhaR"/>
</dbReference>
<dbReference type="NCBIfam" id="TIGR01848">
    <property type="entry name" value="PHA_reg_PhaR"/>
    <property type="match status" value="1"/>
</dbReference>
<evidence type="ECO:0000256" key="1">
    <source>
        <dbReference type="SAM" id="MobiDB-lite"/>
    </source>
</evidence>
<keyword evidence="5" id="KW-1185">Reference proteome</keyword>
<dbReference type="InterPro" id="IPR007897">
    <property type="entry name" value="PHB_accumulat"/>
</dbReference>
<sequence>MSEKQDPIIIKRYSSRRLYNTATSTYVTTDDIAELVRQNIDLQIIDSKTGEDITRNILLQIISEQERDNETVLPINILKDVIRAYNTQAESMLPDFLEQSFQLYKEQQEQILSGLSKNIPPAIPGMNMTDWQNTQRHLLDTMFGGWMGKTEKKSTEDAPEKTEPSSAGETPVTEESDLDEIKKQLAALQTKIANM</sequence>
<comment type="caution">
    <text evidence="4">The sequence shown here is derived from an EMBL/GenBank/DDBJ whole genome shotgun (WGS) entry which is preliminary data.</text>
</comment>
<reference evidence="5" key="1">
    <citation type="journal article" date="2019" name="Int. J. Syst. Evol. Microbiol.">
        <title>The Global Catalogue of Microorganisms (GCM) 10K type strain sequencing project: providing services to taxonomists for standard genome sequencing and annotation.</title>
        <authorList>
            <consortium name="The Broad Institute Genomics Platform"/>
            <consortium name="The Broad Institute Genome Sequencing Center for Infectious Disease"/>
            <person name="Wu L."/>
            <person name="Ma J."/>
        </authorList>
    </citation>
    <scope>NUCLEOTIDE SEQUENCE [LARGE SCALE GENOMIC DNA]</scope>
    <source>
        <strain evidence="5">KCTC 62164</strain>
    </source>
</reference>
<dbReference type="EMBL" id="JBHRSL010000010">
    <property type="protein sequence ID" value="MFC3053006.1"/>
    <property type="molecule type" value="Genomic_DNA"/>
</dbReference>
<dbReference type="Pfam" id="PF07879">
    <property type="entry name" value="PHB_acc_N"/>
    <property type="match status" value="1"/>
</dbReference>
<feature type="compositionally biased region" description="Basic and acidic residues" evidence="1">
    <location>
        <begin position="149"/>
        <end position="163"/>
    </location>
</feature>
<dbReference type="InterPro" id="IPR012909">
    <property type="entry name" value="PHA_DNA-bd_N"/>
</dbReference>
<evidence type="ECO:0000259" key="3">
    <source>
        <dbReference type="Pfam" id="PF07879"/>
    </source>
</evidence>
<evidence type="ECO:0000313" key="4">
    <source>
        <dbReference type="EMBL" id="MFC3053006.1"/>
    </source>
</evidence>
<organism evidence="4 5">
    <name type="scientific">Kordiimonas pumila</name>
    <dbReference type="NCBI Taxonomy" id="2161677"/>
    <lineage>
        <taxon>Bacteria</taxon>
        <taxon>Pseudomonadati</taxon>
        <taxon>Pseudomonadota</taxon>
        <taxon>Alphaproteobacteria</taxon>
        <taxon>Kordiimonadales</taxon>
        <taxon>Kordiimonadaceae</taxon>
        <taxon>Kordiimonas</taxon>
    </lineage>
</organism>
<accession>A0ABV7D836</accession>
<gene>
    <name evidence="4" type="primary">phaR</name>
    <name evidence="4" type="ORF">ACFOKA_13910</name>
</gene>
<dbReference type="Pfam" id="PF05233">
    <property type="entry name" value="PHB_acc"/>
    <property type="match status" value="1"/>
</dbReference>
<name>A0ABV7D836_9PROT</name>